<dbReference type="EMBL" id="JAIWYP010000005">
    <property type="protein sequence ID" value="KAH3819447.1"/>
    <property type="molecule type" value="Genomic_DNA"/>
</dbReference>
<organism evidence="1 2">
    <name type="scientific">Dreissena polymorpha</name>
    <name type="common">Zebra mussel</name>
    <name type="synonym">Mytilus polymorpha</name>
    <dbReference type="NCBI Taxonomy" id="45954"/>
    <lineage>
        <taxon>Eukaryota</taxon>
        <taxon>Metazoa</taxon>
        <taxon>Spiralia</taxon>
        <taxon>Lophotrochozoa</taxon>
        <taxon>Mollusca</taxon>
        <taxon>Bivalvia</taxon>
        <taxon>Autobranchia</taxon>
        <taxon>Heteroconchia</taxon>
        <taxon>Euheterodonta</taxon>
        <taxon>Imparidentia</taxon>
        <taxon>Neoheterodontei</taxon>
        <taxon>Myida</taxon>
        <taxon>Dreissenoidea</taxon>
        <taxon>Dreissenidae</taxon>
        <taxon>Dreissena</taxon>
    </lineage>
</organism>
<dbReference type="AlphaFoldDB" id="A0A9D4GMA8"/>
<keyword evidence="2" id="KW-1185">Reference proteome</keyword>
<protein>
    <submittedName>
        <fullName evidence="1">Uncharacterized protein</fullName>
    </submittedName>
</protein>
<comment type="caution">
    <text evidence="1">The sequence shown here is derived from an EMBL/GenBank/DDBJ whole genome shotgun (WGS) entry which is preliminary data.</text>
</comment>
<evidence type="ECO:0000313" key="1">
    <source>
        <dbReference type="EMBL" id="KAH3819447.1"/>
    </source>
</evidence>
<name>A0A9D4GMA8_DREPO</name>
<dbReference type="Proteomes" id="UP000828390">
    <property type="component" value="Unassembled WGS sequence"/>
</dbReference>
<proteinExistence type="predicted"/>
<reference evidence="1" key="1">
    <citation type="journal article" date="2019" name="bioRxiv">
        <title>The Genome of the Zebra Mussel, Dreissena polymorpha: A Resource for Invasive Species Research.</title>
        <authorList>
            <person name="McCartney M.A."/>
            <person name="Auch B."/>
            <person name="Kono T."/>
            <person name="Mallez S."/>
            <person name="Zhang Y."/>
            <person name="Obille A."/>
            <person name="Becker A."/>
            <person name="Abrahante J.E."/>
            <person name="Garbe J."/>
            <person name="Badalamenti J.P."/>
            <person name="Herman A."/>
            <person name="Mangelson H."/>
            <person name="Liachko I."/>
            <person name="Sullivan S."/>
            <person name="Sone E.D."/>
            <person name="Koren S."/>
            <person name="Silverstein K.A.T."/>
            <person name="Beckman K.B."/>
            <person name="Gohl D.M."/>
        </authorList>
    </citation>
    <scope>NUCLEOTIDE SEQUENCE</scope>
    <source>
        <strain evidence="1">Duluth1</strain>
        <tissue evidence="1">Whole animal</tissue>
    </source>
</reference>
<gene>
    <name evidence="1" type="ORF">DPMN_121182</name>
</gene>
<sequence length="56" mass="6408">MWPVLEGHCSHVASNRSSLFPCGQYKKFTVPMWPVLEVHCSHVASIRSSLFPCYQE</sequence>
<accession>A0A9D4GMA8</accession>
<reference evidence="1" key="2">
    <citation type="submission" date="2020-11" db="EMBL/GenBank/DDBJ databases">
        <authorList>
            <person name="McCartney M.A."/>
            <person name="Auch B."/>
            <person name="Kono T."/>
            <person name="Mallez S."/>
            <person name="Becker A."/>
            <person name="Gohl D.M."/>
            <person name="Silverstein K.A.T."/>
            <person name="Koren S."/>
            <person name="Bechman K.B."/>
            <person name="Herman A."/>
            <person name="Abrahante J.E."/>
            <person name="Garbe J."/>
        </authorList>
    </citation>
    <scope>NUCLEOTIDE SEQUENCE</scope>
    <source>
        <strain evidence="1">Duluth1</strain>
        <tissue evidence="1">Whole animal</tissue>
    </source>
</reference>
<evidence type="ECO:0000313" key="2">
    <source>
        <dbReference type="Proteomes" id="UP000828390"/>
    </source>
</evidence>